<reference evidence="1" key="3">
    <citation type="submission" date="2025-09" db="UniProtKB">
        <authorList>
            <consortium name="Ensembl"/>
        </authorList>
    </citation>
    <scope>IDENTIFICATION</scope>
</reference>
<dbReference type="PANTHER" id="PTHR47027">
    <property type="entry name" value="REVERSE TRANSCRIPTASE DOMAIN-CONTAINING PROTEIN"/>
    <property type="match status" value="1"/>
</dbReference>
<dbReference type="Ensembl" id="ENSBGRT00000047315.1">
    <property type="protein sequence ID" value="ENSBGRP00000040805.1"/>
    <property type="gene ID" value="ENSBGRG00000025598.1"/>
</dbReference>
<dbReference type="GeneTree" id="ENSGT00940000162286"/>
<accession>A0A8B9Z113</accession>
<organism evidence="1 2">
    <name type="scientific">Bos mutus grunniens</name>
    <name type="common">Wild yak</name>
    <name type="synonym">Bos grunniens</name>
    <dbReference type="NCBI Taxonomy" id="30521"/>
    <lineage>
        <taxon>Eukaryota</taxon>
        <taxon>Metazoa</taxon>
        <taxon>Chordata</taxon>
        <taxon>Craniata</taxon>
        <taxon>Vertebrata</taxon>
        <taxon>Euteleostomi</taxon>
        <taxon>Mammalia</taxon>
        <taxon>Eutheria</taxon>
        <taxon>Laurasiatheria</taxon>
        <taxon>Artiodactyla</taxon>
        <taxon>Ruminantia</taxon>
        <taxon>Pecora</taxon>
        <taxon>Bovidae</taxon>
        <taxon>Bovinae</taxon>
        <taxon>Bos</taxon>
    </lineage>
</organism>
<dbReference type="Proteomes" id="UP000694520">
    <property type="component" value="Chromosome X"/>
</dbReference>
<reference evidence="1" key="1">
    <citation type="submission" date="2019-05" db="EMBL/GenBank/DDBJ databases">
        <authorList>
            <person name="Zhang S."/>
            <person name="Liu J."/>
        </authorList>
    </citation>
    <scope>NUCLEOTIDE SEQUENCE [LARGE SCALE GENOMIC DNA]</scope>
</reference>
<keyword evidence="2" id="KW-1185">Reference proteome</keyword>
<name>A0A8B9Z113_BOSMU</name>
<dbReference type="AlphaFoldDB" id="A0A8B9Z113"/>
<protein>
    <recommendedName>
        <fullName evidence="3">Reverse transcriptase domain-containing protein</fullName>
    </recommendedName>
</protein>
<dbReference type="PANTHER" id="PTHR47027:SF8">
    <property type="entry name" value="RIBONUCLEASE H"/>
    <property type="match status" value="1"/>
</dbReference>
<evidence type="ECO:0008006" key="3">
    <source>
        <dbReference type="Google" id="ProtNLM"/>
    </source>
</evidence>
<evidence type="ECO:0000313" key="2">
    <source>
        <dbReference type="Proteomes" id="UP000694520"/>
    </source>
</evidence>
<proteinExistence type="predicted"/>
<evidence type="ECO:0000313" key="1">
    <source>
        <dbReference type="Ensembl" id="ENSBGRP00000040805.1"/>
    </source>
</evidence>
<sequence>MEESEKELKSLLKKVKEESGKVGLKLNIQKTKIMASGPITSWEIDGETVETVSNFILGGSKITADGDFSHEIKRRLLLGRKFMTNLESMFKSRDITLPTKVRLVKAMVFPVVMYGCESWTVKKAECRRIDAFELWCWRRLLGK</sequence>
<reference evidence="1" key="2">
    <citation type="submission" date="2025-08" db="UniProtKB">
        <authorList>
            <consortium name="Ensembl"/>
        </authorList>
    </citation>
    <scope>IDENTIFICATION</scope>
</reference>